<gene>
    <name evidence="1" type="ORF">K7X08_015172</name>
</gene>
<keyword evidence="2" id="KW-1185">Reference proteome</keyword>
<dbReference type="AlphaFoldDB" id="A0A9Q1L2Y4"/>
<evidence type="ECO:0000313" key="1">
    <source>
        <dbReference type="EMBL" id="KAJ8527721.1"/>
    </source>
</evidence>
<accession>A0A9Q1L2Y4</accession>
<dbReference type="Proteomes" id="UP001152561">
    <property type="component" value="Unassembled WGS sequence"/>
</dbReference>
<name>A0A9Q1L2Y4_9SOLA</name>
<comment type="caution">
    <text evidence="1">The sequence shown here is derived from an EMBL/GenBank/DDBJ whole genome shotgun (WGS) entry which is preliminary data.</text>
</comment>
<dbReference type="EMBL" id="JAJAGQ010000023">
    <property type="protein sequence ID" value="KAJ8527721.1"/>
    <property type="molecule type" value="Genomic_DNA"/>
</dbReference>
<evidence type="ECO:0000313" key="2">
    <source>
        <dbReference type="Proteomes" id="UP001152561"/>
    </source>
</evidence>
<reference evidence="2" key="1">
    <citation type="journal article" date="2023" name="Proc. Natl. Acad. Sci. U.S.A.">
        <title>Genomic and structural basis for evolution of tropane alkaloid biosynthesis.</title>
        <authorList>
            <person name="Wanga Y.-J."/>
            <person name="Taina T."/>
            <person name="Yua J.-Y."/>
            <person name="Lia J."/>
            <person name="Xua B."/>
            <person name="Chenc J."/>
            <person name="D'Auriad J.C."/>
            <person name="Huanga J.-P."/>
            <person name="Huanga S.-X."/>
        </authorList>
    </citation>
    <scope>NUCLEOTIDE SEQUENCE [LARGE SCALE GENOMIC DNA]</scope>
    <source>
        <strain evidence="2">cv. KIB-2019</strain>
    </source>
</reference>
<protein>
    <submittedName>
        <fullName evidence="1">Uncharacterized protein</fullName>
    </submittedName>
</protein>
<organism evidence="1 2">
    <name type="scientific">Anisodus acutangulus</name>
    <dbReference type="NCBI Taxonomy" id="402998"/>
    <lineage>
        <taxon>Eukaryota</taxon>
        <taxon>Viridiplantae</taxon>
        <taxon>Streptophyta</taxon>
        <taxon>Embryophyta</taxon>
        <taxon>Tracheophyta</taxon>
        <taxon>Spermatophyta</taxon>
        <taxon>Magnoliopsida</taxon>
        <taxon>eudicotyledons</taxon>
        <taxon>Gunneridae</taxon>
        <taxon>Pentapetalae</taxon>
        <taxon>asterids</taxon>
        <taxon>lamiids</taxon>
        <taxon>Solanales</taxon>
        <taxon>Solanaceae</taxon>
        <taxon>Solanoideae</taxon>
        <taxon>Hyoscyameae</taxon>
        <taxon>Anisodus</taxon>
    </lineage>
</organism>
<sequence length="227" mass="24823">MRILTMEKNLGKFIDGKPINGIIAKNGITIQNKFDALEEESPIEKESDSVISTEELEASLVYDDVEGEKVDDPGVTLGSNESGVKKEVDDAKKVDASSDEVVRVGDKAAKDASALIVMTYIATSHKKNTHKGKTCGTDIGVEEMICVVDPRPIGHDMTQVCYTKLYKETGGAILQKQQKIRRSYLFCAEPSHQCVTHSPDGKAVHRQSIDNAGVMEINIDWTQNAPS</sequence>
<proteinExistence type="predicted"/>